<protein>
    <submittedName>
        <fullName evidence="4">Sialic acid-binding Ig-like lectin 14</fullName>
    </submittedName>
</protein>
<comment type="caution">
    <text evidence="4">The sequence shown here is derived from an EMBL/GenBank/DDBJ whole genome shotgun (WGS) entry which is preliminary data.</text>
</comment>
<feature type="transmembrane region" description="Helical" evidence="2">
    <location>
        <begin position="336"/>
        <end position="359"/>
    </location>
</feature>
<feature type="transmembrane region" description="Helical" evidence="2">
    <location>
        <begin position="25"/>
        <end position="50"/>
    </location>
</feature>
<reference evidence="4" key="1">
    <citation type="submission" date="2020-07" db="EMBL/GenBank/DDBJ databases">
        <title>Clarias magur genome sequencing, assembly and annotation.</title>
        <authorList>
            <person name="Kushwaha B."/>
            <person name="Kumar R."/>
            <person name="Das P."/>
            <person name="Joshi C.G."/>
            <person name="Kumar D."/>
            <person name="Nagpure N.S."/>
            <person name="Pandey M."/>
            <person name="Agarwal S."/>
            <person name="Srivastava S."/>
            <person name="Singh M."/>
            <person name="Sahoo L."/>
            <person name="Jayasankar P."/>
            <person name="Meher P.K."/>
            <person name="Koringa P.G."/>
            <person name="Iquebal M.A."/>
            <person name="Das S.P."/>
            <person name="Bit A."/>
            <person name="Patnaik S."/>
            <person name="Patel N."/>
            <person name="Shah T.M."/>
            <person name="Hinsu A."/>
            <person name="Jena J.K."/>
        </authorList>
    </citation>
    <scope>NUCLEOTIDE SEQUENCE</scope>
    <source>
        <strain evidence="4">CIFAMagur01</strain>
        <tissue evidence="4">Testis</tissue>
    </source>
</reference>
<dbReference type="PROSITE" id="PS50835">
    <property type="entry name" value="IG_LIKE"/>
    <property type="match status" value="1"/>
</dbReference>
<dbReference type="AlphaFoldDB" id="A0A8J4UMY4"/>
<dbReference type="Gene3D" id="2.60.40.10">
    <property type="entry name" value="Immunoglobulins"/>
    <property type="match status" value="2"/>
</dbReference>
<accession>A0A8J4UMY4</accession>
<dbReference type="PANTHER" id="PTHR46484">
    <property type="entry name" value="SI:CH211-171H4.5-RELATED"/>
    <property type="match status" value="1"/>
</dbReference>
<evidence type="ECO:0000259" key="3">
    <source>
        <dbReference type="PROSITE" id="PS50835"/>
    </source>
</evidence>
<proteinExistence type="predicted"/>
<dbReference type="Proteomes" id="UP000727407">
    <property type="component" value="Unassembled WGS sequence"/>
</dbReference>
<feature type="transmembrane region" description="Helical" evidence="2">
    <location>
        <begin position="408"/>
        <end position="432"/>
    </location>
</feature>
<feature type="domain" description="Ig-like" evidence="3">
    <location>
        <begin position="235"/>
        <end position="325"/>
    </location>
</feature>
<organism evidence="4 5">
    <name type="scientific">Clarias magur</name>
    <name type="common">Asian catfish</name>
    <name type="synonym">Macropteronotus magur</name>
    <dbReference type="NCBI Taxonomy" id="1594786"/>
    <lineage>
        <taxon>Eukaryota</taxon>
        <taxon>Metazoa</taxon>
        <taxon>Chordata</taxon>
        <taxon>Craniata</taxon>
        <taxon>Vertebrata</taxon>
        <taxon>Euteleostomi</taxon>
        <taxon>Actinopterygii</taxon>
        <taxon>Neopterygii</taxon>
        <taxon>Teleostei</taxon>
        <taxon>Ostariophysi</taxon>
        <taxon>Siluriformes</taxon>
        <taxon>Clariidae</taxon>
        <taxon>Clarias</taxon>
    </lineage>
</organism>
<keyword evidence="5" id="KW-1185">Reference proteome</keyword>
<dbReference type="InterPro" id="IPR036179">
    <property type="entry name" value="Ig-like_dom_sf"/>
</dbReference>
<dbReference type="SUPFAM" id="SSF48726">
    <property type="entry name" value="Immunoglobulin"/>
    <property type="match status" value="1"/>
</dbReference>
<dbReference type="PANTHER" id="PTHR46484:SF7">
    <property type="entry name" value="MYELIN-ASSOCIATED GLYCOPROTEIN-LIKE-RELATED"/>
    <property type="match status" value="1"/>
</dbReference>
<dbReference type="EMBL" id="QNUK01000035">
    <property type="protein sequence ID" value="KAF5906249.1"/>
    <property type="molecule type" value="Genomic_DNA"/>
</dbReference>
<dbReference type="OrthoDB" id="10039395at2759"/>
<gene>
    <name evidence="4" type="ORF">DAT39_004033</name>
</gene>
<feature type="non-terminal residue" evidence="4">
    <location>
        <position position="446"/>
    </location>
</feature>
<evidence type="ECO:0000256" key="2">
    <source>
        <dbReference type="SAM" id="Phobius"/>
    </source>
</evidence>
<dbReference type="Pfam" id="PF08205">
    <property type="entry name" value="C2-set_2"/>
    <property type="match status" value="1"/>
</dbReference>
<sequence>MYIVFSNATAAATTSQEGTSKTTQVGMIISICITLTVIAAIIITVLVLIYRQKRGGRLIQQESVYYGNSDVFRSMERNGYKSSEKAKDDDKPEPQLPQKEDPIYINVQSSWIQLLVRKGIKVAVWLHSRKHCSAGFVFKFNYPGMELPDSRMKGIWHEKTGRDRRIYDEDSTNIADSFKDRTRLIGRLSEKNCSLEIDDVKDHDNGPFCFRIEIPDKDKFSFVEQCVNIIMKPEPEKPHLDNEESLTEGTAAIFKCSVKHTCPTHHPTIEWSRKDVKTHLSYKDQGHGVWEVESLLTFTATEKDDHTNITCTVTYYGDVKKTAVTSNIYVRHQENYFHIIIPVAAVIGTIVGIGCFFVIRGYNCATVSTLKLKASGDDHGKTLTCTSQTTEGEDSEHITLKVKKGENYFVIIPVAAVLGTIILFGTACYFVIKRYKILSRLNRMSR</sequence>
<keyword evidence="2" id="KW-1133">Transmembrane helix</keyword>
<keyword evidence="1" id="KW-1015">Disulfide bond</keyword>
<dbReference type="InterPro" id="IPR013162">
    <property type="entry name" value="CD80_C2-set"/>
</dbReference>
<evidence type="ECO:0000256" key="1">
    <source>
        <dbReference type="ARBA" id="ARBA00023157"/>
    </source>
</evidence>
<evidence type="ECO:0000313" key="5">
    <source>
        <dbReference type="Proteomes" id="UP000727407"/>
    </source>
</evidence>
<name>A0A8J4UMY4_CLAMG</name>
<keyword evidence="2" id="KW-0472">Membrane</keyword>
<dbReference type="InterPro" id="IPR007110">
    <property type="entry name" value="Ig-like_dom"/>
</dbReference>
<keyword evidence="2" id="KW-0812">Transmembrane</keyword>
<evidence type="ECO:0000313" key="4">
    <source>
        <dbReference type="EMBL" id="KAF5906249.1"/>
    </source>
</evidence>
<dbReference type="InterPro" id="IPR013783">
    <property type="entry name" value="Ig-like_fold"/>
</dbReference>